<dbReference type="HOGENOM" id="CLU_1977572_0_0_5"/>
<protein>
    <submittedName>
        <fullName evidence="1">Uncharacterized protein</fullName>
    </submittedName>
</protein>
<reference evidence="1" key="1">
    <citation type="submission" date="2008-01" db="EMBL/GenBank/DDBJ databases">
        <title>Complete sequence of chromosome of Caulobacter sp. K31.</title>
        <authorList>
            <consortium name="US DOE Joint Genome Institute"/>
            <person name="Copeland A."/>
            <person name="Lucas S."/>
            <person name="Lapidus A."/>
            <person name="Barry K."/>
            <person name="Glavina del Rio T."/>
            <person name="Dalin E."/>
            <person name="Tice H."/>
            <person name="Pitluck S."/>
            <person name="Bruce D."/>
            <person name="Goodwin L."/>
            <person name="Thompson L.S."/>
            <person name="Brettin T."/>
            <person name="Detter J.C."/>
            <person name="Han C."/>
            <person name="Schmutz J."/>
            <person name="Larimer F."/>
            <person name="Land M."/>
            <person name="Hauser L."/>
            <person name="Kyrpides N."/>
            <person name="Kim E."/>
            <person name="Stephens C."/>
            <person name="Richardson P."/>
        </authorList>
    </citation>
    <scope>NUCLEOTIDE SEQUENCE [LARGE SCALE GENOMIC DNA]</scope>
    <source>
        <strain evidence="1">K31</strain>
    </source>
</reference>
<name>B0T625_CAUSK</name>
<dbReference type="KEGG" id="cak:Caul_3479"/>
<sequence length="126" mass="13885">MAGKVALDIPRDVLIEKMVALATQAAIAHHEGRPDEAETHLNGLVFLLHGLDELDGQAIINWLLASEEVPMANMADNEHFIGLFKKIVERVIKGEHNWTEPELQARAAEMGLKPTGMGPLFLFPGR</sequence>
<proteinExistence type="predicted"/>
<accession>B0T625</accession>
<evidence type="ECO:0000313" key="1">
    <source>
        <dbReference type="EMBL" id="ABZ72606.1"/>
    </source>
</evidence>
<gene>
    <name evidence="1" type="ordered locus">Caul_3479</name>
</gene>
<organism evidence="1">
    <name type="scientific">Caulobacter sp. (strain K31)</name>
    <dbReference type="NCBI Taxonomy" id="366602"/>
    <lineage>
        <taxon>Bacteria</taxon>
        <taxon>Pseudomonadati</taxon>
        <taxon>Pseudomonadota</taxon>
        <taxon>Alphaproteobacteria</taxon>
        <taxon>Caulobacterales</taxon>
        <taxon>Caulobacteraceae</taxon>
        <taxon>Caulobacter</taxon>
    </lineage>
</organism>
<dbReference type="AlphaFoldDB" id="B0T625"/>
<dbReference type="EMBL" id="CP000927">
    <property type="protein sequence ID" value="ABZ72606.1"/>
    <property type="molecule type" value="Genomic_DNA"/>
</dbReference>